<dbReference type="RefSeq" id="WP_263858036.1">
    <property type="nucleotide sequence ID" value="NZ_AP022605.1"/>
</dbReference>
<protein>
    <submittedName>
        <fullName evidence="7">Precorrin-6Y-methylase</fullName>
    </submittedName>
</protein>
<dbReference type="Gene3D" id="3.40.50.150">
    <property type="entry name" value="Vaccinia Virus protein VP39"/>
    <property type="match status" value="1"/>
</dbReference>
<dbReference type="InterPro" id="IPR006365">
    <property type="entry name" value="Cbl_synth_CobL"/>
</dbReference>
<evidence type="ECO:0000259" key="6">
    <source>
        <dbReference type="Pfam" id="PF00590"/>
    </source>
</evidence>
<evidence type="ECO:0000256" key="2">
    <source>
        <dbReference type="ARBA" id="ARBA00022573"/>
    </source>
</evidence>
<evidence type="ECO:0000313" key="8">
    <source>
        <dbReference type="Proteomes" id="UP000467201"/>
    </source>
</evidence>
<reference evidence="7 8" key="1">
    <citation type="journal article" date="2019" name="Emerg. Microbes Infect.">
        <title>Comprehensive subspecies identification of 175 nontuberculous mycobacteria species based on 7547 genomic profiles.</title>
        <authorList>
            <person name="Matsumoto Y."/>
            <person name="Kinjo T."/>
            <person name="Motooka D."/>
            <person name="Nabeya D."/>
            <person name="Jung N."/>
            <person name="Uechi K."/>
            <person name="Horii T."/>
            <person name="Iida T."/>
            <person name="Fujita J."/>
            <person name="Nakamura S."/>
        </authorList>
    </citation>
    <scope>NUCLEOTIDE SEQUENCE [LARGE SCALE GENOMIC DNA]</scope>
    <source>
        <strain evidence="7 8">JCM 12405</strain>
    </source>
</reference>
<dbReference type="EMBL" id="AP022605">
    <property type="protein sequence ID" value="BBZ07575.1"/>
    <property type="molecule type" value="Genomic_DNA"/>
</dbReference>
<dbReference type="GO" id="GO:0008276">
    <property type="term" value="F:protein methyltransferase activity"/>
    <property type="evidence" value="ECO:0007669"/>
    <property type="project" value="InterPro"/>
</dbReference>
<dbReference type="UniPathway" id="UPA00148"/>
<dbReference type="PANTHER" id="PTHR43182">
    <property type="entry name" value="COBALT-PRECORRIN-6B C(15)-METHYLTRANSFERASE (DECARBOXYLATING)"/>
    <property type="match status" value="1"/>
</dbReference>
<dbReference type="GO" id="GO:0009236">
    <property type="term" value="P:cobalamin biosynthetic process"/>
    <property type="evidence" value="ECO:0007669"/>
    <property type="project" value="UniProtKB-UniPathway"/>
</dbReference>
<dbReference type="CDD" id="cd11644">
    <property type="entry name" value="Precorrin-6Y-MT"/>
    <property type="match status" value="1"/>
</dbReference>
<dbReference type="InterPro" id="IPR050714">
    <property type="entry name" value="Cobalamin_biosynth_MTase"/>
</dbReference>
<dbReference type="GO" id="GO:0032259">
    <property type="term" value="P:methylation"/>
    <property type="evidence" value="ECO:0007669"/>
    <property type="project" value="UniProtKB-KW"/>
</dbReference>
<organism evidence="7 8">
    <name type="scientific">Mycolicibacterium doricum</name>
    <dbReference type="NCBI Taxonomy" id="126673"/>
    <lineage>
        <taxon>Bacteria</taxon>
        <taxon>Bacillati</taxon>
        <taxon>Actinomycetota</taxon>
        <taxon>Actinomycetes</taxon>
        <taxon>Mycobacteriales</taxon>
        <taxon>Mycobacteriaceae</taxon>
        <taxon>Mycolicibacterium</taxon>
    </lineage>
</organism>
<keyword evidence="4" id="KW-0808">Transferase</keyword>
<evidence type="ECO:0000256" key="1">
    <source>
        <dbReference type="ARBA" id="ARBA00004953"/>
    </source>
</evidence>
<dbReference type="InterPro" id="IPR012818">
    <property type="entry name" value="CbiE"/>
</dbReference>
<dbReference type="PANTHER" id="PTHR43182:SF1">
    <property type="entry name" value="COBALT-PRECORRIN-7 C(5)-METHYLTRANSFERASE"/>
    <property type="match status" value="1"/>
</dbReference>
<dbReference type="SUPFAM" id="SSF53790">
    <property type="entry name" value="Tetrapyrrole methylase"/>
    <property type="match status" value="1"/>
</dbReference>
<name>A0A7I7VT60_9MYCO</name>
<keyword evidence="2" id="KW-0169">Cobalamin biosynthesis</keyword>
<dbReference type="PIRSF" id="PIRSF036428">
    <property type="entry name" value="CobL"/>
    <property type="match status" value="1"/>
</dbReference>
<dbReference type="Proteomes" id="UP000467201">
    <property type="component" value="Chromosome"/>
</dbReference>
<evidence type="ECO:0000256" key="5">
    <source>
        <dbReference type="ARBA" id="ARBA00022691"/>
    </source>
</evidence>
<dbReference type="NCBIfam" id="TIGR02467">
    <property type="entry name" value="CbiE"/>
    <property type="match status" value="1"/>
</dbReference>
<proteinExistence type="predicted"/>
<dbReference type="KEGG" id="mdr:MDOR_17440"/>
<dbReference type="AlphaFoldDB" id="A0A7I7VT60"/>
<accession>A0A7I7VT60</accession>
<keyword evidence="5" id="KW-0949">S-adenosyl-L-methionine</keyword>
<dbReference type="Gene3D" id="3.40.1010.10">
    <property type="entry name" value="Cobalt-precorrin-4 Transmethylase, Domain 1"/>
    <property type="match status" value="1"/>
</dbReference>
<evidence type="ECO:0000313" key="7">
    <source>
        <dbReference type="EMBL" id="BBZ07575.1"/>
    </source>
</evidence>
<dbReference type="InterPro" id="IPR014777">
    <property type="entry name" value="4pyrrole_Mease_sub1"/>
</dbReference>
<keyword evidence="3 7" id="KW-0489">Methyltransferase</keyword>
<dbReference type="NCBIfam" id="TIGR02469">
    <property type="entry name" value="CbiT"/>
    <property type="match status" value="1"/>
</dbReference>
<dbReference type="InterPro" id="IPR029063">
    <property type="entry name" value="SAM-dependent_MTases_sf"/>
</dbReference>
<feature type="domain" description="Tetrapyrrole methylase" evidence="6">
    <location>
        <begin position="4"/>
        <end position="187"/>
    </location>
</feature>
<dbReference type="Pfam" id="PF00590">
    <property type="entry name" value="TP_methylase"/>
    <property type="match status" value="1"/>
</dbReference>
<dbReference type="InterPro" id="IPR035996">
    <property type="entry name" value="4pyrrol_Methylase_sf"/>
</dbReference>
<gene>
    <name evidence="7" type="primary">cobL</name>
    <name evidence="7" type="ORF">MDOR_17440</name>
</gene>
<dbReference type="InterPro" id="IPR000878">
    <property type="entry name" value="4pyrrol_Mease"/>
</dbReference>
<sequence length="403" mass="42395">MTHRVVVVGIGADGMAGLSPASVDELRRATTIYGSTRQLDLLDHTVAAERREWPSPLLPALHAIRDAPDGDVHIVASGDPMLHGIGGSAVRIIGAERVTVLPHVSSVTLACAQLGWAVQETEVISLVTGAPRTAVRRGGRAVVLSRDESTPAVLARLLTDTGRGDSEMTVLEQLGGPAERRRDTTARAWATDPPGDVDALNVIAIRYLPEDRRFHVLPDDAFTHDGQITKQPMRAVTLAALAPRPGELLWDVGAGSGSIGVEWCRSGAGCRAIAFERDGKRRARIAANADAHGVDVEVRGAAPAAFGGAVPTQGGVTAQPSAVFIGGGLTFPGLVDGCLAALPAGGRLVANAVTAESEAVLARWYSEMGGELRRYQHYRGEPVGTFTGWRPAMPVTQWVAVKP</sequence>
<evidence type="ECO:0000256" key="3">
    <source>
        <dbReference type="ARBA" id="ARBA00022603"/>
    </source>
</evidence>
<dbReference type="SUPFAM" id="SSF53335">
    <property type="entry name" value="S-adenosyl-L-methionine-dependent methyltransferases"/>
    <property type="match status" value="1"/>
</dbReference>
<dbReference type="InterPro" id="IPR014008">
    <property type="entry name" value="Cbl_synth_MTase_CbiT"/>
</dbReference>
<evidence type="ECO:0000256" key="4">
    <source>
        <dbReference type="ARBA" id="ARBA00022679"/>
    </source>
</evidence>
<comment type="pathway">
    <text evidence="1">Cofactor biosynthesis; adenosylcobalamin biosynthesis.</text>
</comment>